<gene>
    <name evidence="2" type="ORF">CP500_006105</name>
</gene>
<dbReference type="AlphaFoldDB" id="A0A2G4F3H0"/>
<feature type="domain" description="DUF5615" evidence="1">
    <location>
        <begin position="4"/>
        <end position="100"/>
    </location>
</feature>
<sequence>MSLKLFIDQCVPKSIIQILRDTEHEVFVLGDYIPIESPDIIVIAKAQELNAILVSLNGDFADIVTYPPSSYQGIISIQLRNHPEIIPQLMARLTEYLSLHDSEEHYRGKLLLVEVYRIRIRE</sequence>
<proteinExistence type="predicted"/>
<evidence type="ECO:0000313" key="3">
    <source>
        <dbReference type="Proteomes" id="UP000226442"/>
    </source>
</evidence>
<dbReference type="InterPro" id="IPR041049">
    <property type="entry name" value="DUF5615"/>
</dbReference>
<dbReference type="Pfam" id="PF18480">
    <property type="entry name" value="DUF5615"/>
    <property type="match status" value="1"/>
</dbReference>
<name>A0A2G4F3H0_9CYAN</name>
<comment type="caution">
    <text evidence="2">The sequence shown here is derived from an EMBL/GenBank/DDBJ whole genome shotgun (WGS) entry which is preliminary data.</text>
</comment>
<keyword evidence="3" id="KW-1185">Reference proteome</keyword>
<dbReference type="Proteomes" id="UP000226442">
    <property type="component" value="Unassembled WGS sequence"/>
</dbReference>
<reference evidence="2" key="1">
    <citation type="submission" date="2017-10" db="EMBL/GenBank/DDBJ databases">
        <title>Draft genome sequence of the planktic cyanobacteria Tychonema bourrellyi isolated from alpine lentic freshwater.</title>
        <authorList>
            <person name="Tett A."/>
            <person name="Armanini F."/>
            <person name="Asnicar F."/>
            <person name="Boscaini A."/>
            <person name="Pasolli E."/>
            <person name="Zolfo M."/>
            <person name="Donati C."/>
            <person name="Salmaso N."/>
            <person name="Segata N."/>
        </authorList>
    </citation>
    <scope>NUCLEOTIDE SEQUENCE</scope>
    <source>
        <strain evidence="2">FEM_GT703</strain>
    </source>
</reference>
<protein>
    <recommendedName>
        <fullName evidence="1">DUF5615 domain-containing protein</fullName>
    </recommendedName>
</protein>
<accession>A0A2G4F3H0</accession>
<evidence type="ECO:0000313" key="2">
    <source>
        <dbReference type="EMBL" id="PHX56302.1"/>
    </source>
</evidence>
<organism evidence="2 3">
    <name type="scientific">Tychonema bourrellyi FEM_GT703</name>
    <dbReference type="NCBI Taxonomy" id="2040638"/>
    <lineage>
        <taxon>Bacteria</taxon>
        <taxon>Bacillati</taxon>
        <taxon>Cyanobacteriota</taxon>
        <taxon>Cyanophyceae</taxon>
        <taxon>Oscillatoriophycideae</taxon>
        <taxon>Oscillatoriales</taxon>
        <taxon>Microcoleaceae</taxon>
        <taxon>Tychonema</taxon>
    </lineage>
</organism>
<dbReference type="RefSeq" id="WP_096828225.1">
    <property type="nucleotide sequence ID" value="NZ_NXIB02000024.1"/>
</dbReference>
<dbReference type="EMBL" id="NXIB02000024">
    <property type="protein sequence ID" value="PHX56302.1"/>
    <property type="molecule type" value="Genomic_DNA"/>
</dbReference>
<dbReference type="OrthoDB" id="3216372at2"/>
<evidence type="ECO:0000259" key="1">
    <source>
        <dbReference type="Pfam" id="PF18480"/>
    </source>
</evidence>